<dbReference type="InterPro" id="IPR003421">
    <property type="entry name" value="Opine_DH"/>
</dbReference>
<comment type="caution">
    <text evidence="3">The sequence shown here is derived from an EMBL/GenBank/DDBJ whole genome shotgun (WGS) entry which is preliminary data.</text>
</comment>
<feature type="domain" description="Opine dehydrogenase" evidence="1">
    <location>
        <begin position="186"/>
        <end position="329"/>
    </location>
</feature>
<evidence type="ECO:0000259" key="2">
    <source>
        <dbReference type="Pfam" id="PF02558"/>
    </source>
</evidence>
<evidence type="ECO:0000313" key="4">
    <source>
        <dbReference type="Proteomes" id="UP001596157"/>
    </source>
</evidence>
<dbReference type="InterPro" id="IPR051729">
    <property type="entry name" value="Opine/Lysopine_DH"/>
</dbReference>
<proteinExistence type="predicted"/>
<dbReference type="InterPro" id="IPR008927">
    <property type="entry name" value="6-PGluconate_DH-like_C_sf"/>
</dbReference>
<name>A0ABW0EUN0_9PSEU</name>
<dbReference type="SUPFAM" id="SSF51735">
    <property type="entry name" value="NAD(P)-binding Rossmann-fold domains"/>
    <property type="match status" value="1"/>
</dbReference>
<evidence type="ECO:0000259" key="1">
    <source>
        <dbReference type="Pfam" id="PF02317"/>
    </source>
</evidence>
<keyword evidence="4" id="KW-1185">Reference proteome</keyword>
<sequence length="361" mass="38328">MSGNGEPAVVVGAGGEGLALAAHLSAAGHPVSLCTRHPDRIAAIRDTRRIRARGAIDGEFALSAVTADAHETVTGARLVFIATVTTAYAEVAARLAPTLTPEHIVVLFSSKLCGSAAFTAALAAAAGTGLPDVVETDALFAARPDGDHGVRVLGRKRWTLFSGLSQSATARHAELMRRLFPGVEPARHMVERGLVDFGAVAHAPIALANLAGIDRGERVLFYREGLSERTVVLLEQVGREFADVASAYGARVPAPARLLELYYGCEDSTDVLRAMSGVVPYQDIRSPASLDHRFLHEDVSCTLVPLIGLAERAGVPVPMVEAVVTFASVLAGKDYRREGRTLDRLGWANLTAAEIMDRLQR</sequence>
<protein>
    <submittedName>
        <fullName evidence="3">NAD/NADP octopine/nopaline dehydrogenase family protein</fullName>
    </submittedName>
</protein>
<dbReference type="PANTHER" id="PTHR38015">
    <property type="entry name" value="BLR6086 PROTEIN"/>
    <property type="match status" value="1"/>
</dbReference>
<dbReference type="Pfam" id="PF02317">
    <property type="entry name" value="Octopine_DH"/>
    <property type="match status" value="1"/>
</dbReference>
<gene>
    <name evidence="3" type="ORF">ACFPM7_23840</name>
</gene>
<feature type="domain" description="Ketopantoate reductase N-terminal" evidence="2">
    <location>
        <begin position="9"/>
        <end position="107"/>
    </location>
</feature>
<dbReference type="RefSeq" id="WP_378249971.1">
    <property type="nucleotide sequence ID" value="NZ_JBHSKF010000014.1"/>
</dbReference>
<dbReference type="Proteomes" id="UP001596157">
    <property type="component" value="Unassembled WGS sequence"/>
</dbReference>
<dbReference type="Gene3D" id="3.40.50.720">
    <property type="entry name" value="NAD(P)-binding Rossmann-like Domain"/>
    <property type="match status" value="1"/>
</dbReference>
<dbReference type="SUPFAM" id="SSF48179">
    <property type="entry name" value="6-phosphogluconate dehydrogenase C-terminal domain-like"/>
    <property type="match status" value="1"/>
</dbReference>
<dbReference type="InterPro" id="IPR013328">
    <property type="entry name" value="6PGD_dom2"/>
</dbReference>
<reference evidence="4" key="1">
    <citation type="journal article" date="2019" name="Int. J. Syst. Evol. Microbiol.">
        <title>The Global Catalogue of Microorganisms (GCM) 10K type strain sequencing project: providing services to taxonomists for standard genome sequencing and annotation.</title>
        <authorList>
            <consortium name="The Broad Institute Genomics Platform"/>
            <consortium name="The Broad Institute Genome Sequencing Center for Infectious Disease"/>
            <person name="Wu L."/>
            <person name="Ma J."/>
        </authorList>
    </citation>
    <scope>NUCLEOTIDE SEQUENCE [LARGE SCALE GENOMIC DNA]</scope>
    <source>
        <strain evidence="4">CCUG 59778</strain>
    </source>
</reference>
<dbReference type="PANTHER" id="PTHR38015:SF1">
    <property type="entry name" value="OPINE DEHYDROGENASE DOMAIN-CONTAINING PROTEIN"/>
    <property type="match status" value="1"/>
</dbReference>
<dbReference type="Pfam" id="PF02558">
    <property type="entry name" value="ApbA"/>
    <property type="match status" value="1"/>
</dbReference>
<dbReference type="InterPro" id="IPR013332">
    <property type="entry name" value="KPR_N"/>
</dbReference>
<dbReference type="EMBL" id="JBHSKF010000014">
    <property type="protein sequence ID" value="MFC5290098.1"/>
    <property type="molecule type" value="Genomic_DNA"/>
</dbReference>
<dbReference type="InterPro" id="IPR036291">
    <property type="entry name" value="NAD(P)-bd_dom_sf"/>
</dbReference>
<dbReference type="Gene3D" id="1.10.1040.10">
    <property type="entry name" value="N-(1-d-carboxylethyl)-l-norvaline Dehydrogenase, domain 2"/>
    <property type="match status" value="1"/>
</dbReference>
<evidence type="ECO:0000313" key="3">
    <source>
        <dbReference type="EMBL" id="MFC5290098.1"/>
    </source>
</evidence>
<organism evidence="3 4">
    <name type="scientific">Actinokineospora guangxiensis</name>
    <dbReference type="NCBI Taxonomy" id="1490288"/>
    <lineage>
        <taxon>Bacteria</taxon>
        <taxon>Bacillati</taxon>
        <taxon>Actinomycetota</taxon>
        <taxon>Actinomycetes</taxon>
        <taxon>Pseudonocardiales</taxon>
        <taxon>Pseudonocardiaceae</taxon>
        <taxon>Actinokineospora</taxon>
    </lineage>
</organism>
<accession>A0ABW0EUN0</accession>